<keyword evidence="3" id="KW-1185">Reference proteome</keyword>
<evidence type="ECO:0000313" key="2">
    <source>
        <dbReference type="EMBL" id="KAL0920927.1"/>
    </source>
</evidence>
<dbReference type="EMBL" id="JANQDX010000007">
    <property type="protein sequence ID" value="KAL0920927.1"/>
    <property type="molecule type" value="Genomic_DNA"/>
</dbReference>
<evidence type="ECO:0000313" key="3">
    <source>
        <dbReference type="Proteomes" id="UP001552299"/>
    </source>
</evidence>
<dbReference type="Proteomes" id="UP001552299">
    <property type="component" value="Unassembled WGS sequence"/>
</dbReference>
<organism evidence="2 3">
    <name type="scientific">Dendrobium thyrsiflorum</name>
    <name type="common">Pinecone-like raceme dendrobium</name>
    <name type="synonym">Orchid</name>
    <dbReference type="NCBI Taxonomy" id="117978"/>
    <lineage>
        <taxon>Eukaryota</taxon>
        <taxon>Viridiplantae</taxon>
        <taxon>Streptophyta</taxon>
        <taxon>Embryophyta</taxon>
        <taxon>Tracheophyta</taxon>
        <taxon>Spermatophyta</taxon>
        <taxon>Magnoliopsida</taxon>
        <taxon>Liliopsida</taxon>
        <taxon>Asparagales</taxon>
        <taxon>Orchidaceae</taxon>
        <taxon>Epidendroideae</taxon>
        <taxon>Malaxideae</taxon>
        <taxon>Dendrobiinae</taxon>
        <taxon>Dendrobium</taxon>
    </lineage>
</organism>
<dbReference type="AlphaFoldDB" id="A0ABD0V755"/>
<feature type="region of interest" description="Disordered" evidence="1">
    <location>
        <begin position="89"/>
        <end position="163"/>
    </location>
</feature>
<protein>
    <submittedName>
        <fullName evidence="2">Uncharacterized protein</fullName>
    </submittedName>
</protein>
<name>A0ABD0V755_DENTH</name>
<comment type="caution">
    <text evidence="2">The sequence shown here is derived from an EMBL/GenBank/DDBJ whole genome shotgun (WGS) entry which is preliminary data.</text>
</comment>
<gene>
    <name evidence="2" type="ORF">M5K25_007946</name>
</gene>
<reference evidence="2 3" key="1">
    <citation type="journal article" date="2024" name="Plant Biotechnol. J.">
        <title>Dendrobium thyrsiflorum genome and its molecular insights into genes involved in important horticultural traits.</title>
        <authorList>
            <person name="Chen B."/>
            <person name="Wang J.Y."/>
            <person name="Zheng P.J."/>
            <person name="Li K.L."/>
            <person name="Liang Y.M."/>
            <person name="Chen X.F."/>
            <person name="Zhang C."/>
            <person name="Zhao X."/>
            <person name="He X."/>
            <person name="Zhang G.Q."/>
            <person name="Liu Z.J."/>
            <person name="Xu Q."/>
        </authorList>
    </citation>
    <scope>NUCLEOTIDE SEQUENCE [LARGE SCALE GENOMIC DNA]</scope>
    <source>
        <strain evidence="2">GZMU011</strain>
    </source>
</reference>
<evidence type="ECO:0000256" key="1">
    <source>
        <dbReference type="SAM" id="MobiDB-lite"/>
    </source>
</evidence>
<accession>A0ABD0V755</accession>
<feature type="compositionally biased region" description="Basic and acidic residues" evidence="1">
    <location>
        <begin position="121"/>
        <end position="132"/>
    </location>
</feature>
<feature type="compositionally biased region" description="Basic residues" evidence="1">
    <location>
        <begin position="93"/>
        <end position="108"/>
    </location>
</feature>
<sequence>MVSFHGGRYWLNVSCGSHYIVGLEDFNDKGDILKRMGKKNSPADISDLPGNLHLFRGPLVQVLQGARQLVLNGRRFLLPLRFHRTLSHTAERRSKKIISKHRVRKSRSPSHPSPPNHAPKRARESKELREDIISVPRIKPKNGRPVAAGEESRAAGSGATARRRRNTAFKPFLPILIINSTLLGIAQDLKQNRSKC</sequence>
<proteinExistence type="predicted"/>